<dbReference type="SMART" id="SM00184">
    <property type="entry name" value="RING"/>
    <property type="match status" value="1"/>
</dbReference>
<evidence type="ECO:0000256" key="2">
    <source>
        <dbReference type="ARBA" id="ARBA00017908"/>
    </source>
</evidence>
<reference evidence="10 11" key="2">
    <citation type="journal article" date="2010" name="Nucleic Acids Res.">
        <title>BeetleBase in 2010: revisions to provide comprehensive genomic information for Tribolium castaneum.</title>
        <authorList>
            <person name="Kim H.S."/>
            <person name="Murphy T."/>
            <person name="Xia J."/>
            <person name="Caragea D."/>
            <person name="Park Y."/>
            <person name="Beeman R.W."/>
            <person name="Lorenzen M.D."/>
            <person name="Butcher S."/>
            <person name="Manak J.R."/>
            <person name="Brown S.J."/>
        </authorList>
    </citation>
    <scope>GENOME REANNOTATION</scope>
    <source>
        <strain evidence="10 11">Georgia GA2</strain>
    </source>
</reference>
<keyword evidence="5" id="KW-0862">Zinc</keyword>
<dbReference type="AlphaFoldDB" id="D2A604"/>
<comment type="similarity">
    <text evidence="1">Belongs to the CHFR family.</text>
</comment>
<dbReference type="InterPro" id="IPR036875">
    <property type="entry name" value="Znf_CCHC_sf"/>
</dbReference>
<gene>
    <name evidence="10" type="primary">AUGUSTUS-3.0.2_15080</name>
    <name evidence="10" type="ORF">TcasGA2_TC015080</name>
</gene>
<evidence type="ECO:0000259" key="8">
    <source>
        <dbReference type="PROSITE" id="PS50089"/>
    </source>
</evidence>
<dbReference type="InterPro" id="IPR001841">
    <property type="entry name" value="Znf_RING"/>
</dbReference>
<keyword evidence="3" id="KW-0479">Metal-binding</keyword>
<dbReference type="GO" id="GO:0008270">
    <property type="term" value="F:zinc ion binding"/>
    <property type="evidence" value="ECO:0007669"/>
    <property type="project" value="UniProtKB-KW"/>
</dbReference>
<dbReference type="InterPro" id="IPR052256">
    <property type="entry name" value="E3_ubiquitin-ligase_CHFR"/>
</dbReference>
<evidence type="ECO:0000256" key="6">
    <source>
        <dbReference type="PROSITE-ProRule" id="PRU00047"/>
    </source>
</evidence>
<dbReference type="STRING" id="7070.D2A604"/>
<dbReference type="PANTHER" id="PTHR16079:SF4">
    <property type="entry name" value="E3 UBIQUITIN-PROTEIN LIGASE CHFR"/>
    <property type="match status" value="1"/>
</dbReference>
<evidence type="ECO:0000256" key="3">
    <source>
        <dbReference type="ARBA" id="ARBA00022723"/>
    </source>
</evidence>
<evidence type="ECO:0000259" key="9">
    <source>
        <dbReference type="PROSITE" id="PS50158"/>
    </source>
</evidence>
<reference evidence="10 11" key="1">
    <citation type="journal article" date="2008" name="Nature">
        <title>The genome of the model beetle and pest Tribolium castaneum.</title>
        <authorList>
            <consortium name="Tribolium Genome Sequencing Consortium"/>
            <person name="Richards S."/>
            <person name="Gibbs R.A."/>
            <person name="Weinstock G.M."/>
            <person name="Brown S.J."/>
            <person name="Denell R."/>
            <person name="Beeman R.W."/>
            <person name="Gibbs R."/>
            <person name="Beeman R.W."/>
            <person name="Brown S.J."/>
            <person name="Bucher G."/>
            <person name="Friedrich M."/>
            <person name="Grimmelikhuijzen C.J."/>
            <person name="Klingler M."/>
            <person name="Lorenzen M."/>
            <person name="Richards S."/>
            <person name="Roth S."/>
            <person name="Schroder R."/>
            <person name="Tautz D."/>
            <person name="Zdobnov E.M."/>
            <person name="Muzny D."/>
            <person name="Gibbs R.A."/>
            <person name="Weinstock G.M."/>
            <person name="Attaway T."/>
            <person name="Bell S."/>
            <person name="Buhay C.J."/>
            <person name="Chandrabose M.N."/>
            <person name="Chavez D."/>
            <person name="Clerk-Blankenburg K.P."/>
            <person name="Cree A."/>
            <person name="Dao M."/>
            <person name="Davis C."/>
            <person name="Chacko J."/>
            <person name="Dinh H."/>
            <person name="Dugan-Rocha S."/>
            <person name="Fowler G."/>
            <person name="Garner T.T."/>
            <person name="Garnes J."/>
            <person name="Gnirke A."/>
            <person name="Hawes A."/>
            <person name="Hernandez J."/>
            <person name="Hines S."/>
            <person name="Holder M."/>
            <person name="Hume J."/>
            <person name="Jhangiani S.N."/>
            <person name="Joshi V."/>
            <person name="Khan Z.M."/>
            <person name="Jackson L."/>
            <person name="Kovar C."/>
            <person name="Kowis A."/>
            <person name="Lee S."/>
            <person name="Lewis L.R."/>
            <person name="Margolis J."/>
            <person name="Morgan M."/>
            <person name="Nazareth L.V."/>
            <person name="Nguyen N."/>
            <person name="Okwuonu G."/>
            <person name="Parker D."/>
            <person name="Richards S."/>
            <person name="Ruiz S.J."/>
            <person name="Santibanez J."/>
            <person name="Savard J."/>
            <person name="Scherer S.E."/>
            <person name="Schneider B."/>
            <person name="Sodergren E."/>
            <person name="Tautz D."/>
            <person name="Vattahil S."/>
            <person name="Villasana D."/>
            <person name="White C.S."/>
            <person name="Wright R."/>
            <person name="Park Y."/>
            <person name="Beeman R.W."/>
            <person name="Lord J."/>
            <person name="Oppert B."/>
            <person name="Lorenzen M."/>
            <person name="Brown S."/>
            <person name="Wang L."/>
            <person name="Savard J."/>
            <person name="Tautz D."/>
            <person name="Richards S."/>
            <person name="Weinstock G."/>
            <person name="Gibbs R.A."/>
            <person name="Liu Y."/>
            <person name="Worley K."/>
            <person name="Weinstock G."/>
            <person name="Elsik C.G."/>
            <person name="Reese J.T."/>
            <person name="Elhaik E."/>
            <person name="Landan G."/>
            <person name="Graur D."/>
            <person name="Arensburger P."/>
            <person name="Atkinson P."/>
            <person name="Beeman R.W."/>
            <person name="Beidler J."/>
            <person name="Brown S.J."/>
            <person name="Demuth J.P."/>
            <person name="Drury D.W."/>
            <person name="Du Y.Z."/>
            <person name="Fujiwara H."/>
            <person name="Lorenzen M."/>
            <person name="Maselli V."/>
            <person name="Osanai M."/>
            <person name="Park Y."/>
            <person name="Robertson H.M."/>
            <person name="Tu Z."/>
            <person name="Wang J.J."/>
            <person name="Wang S."/>
            <person name="Richards S."/>
            <person name="Song H."/>
            <person name="Zhang L."/>
            <person name="Sodergren E."/>
            <person name="Werner D."/>
            <person name="Stanke M."/>
            <person name="Morgenstern B."/>
            <person name="Solovyev V."/>
            <person name="Kosarev P."/>
            <person name="Brown G."/>
            <person name="Chen H.C."/>
            <person name="Ermolaeva O."/>
            <person name="Hlavina W."/>
            <person name="Kapustin Y."/>
            <person name="Kiryutin B."/>
            <person name="Kitts P."/>
            <person name="Maglott D."/>
            <person name="Pruitt K."/>
            <person name="Sapojnikov V."/>
            <person name="Souvorov A."/>
            <person name="Mackey A.J."/>
            <person name="Waterhouse R.M."/>
            <person name="Wyder S."/>
            <person name="Zdobnov E.M."/>
            <person name="Zdobnov E.M."/>
            <person name="Wyder S."/>
            <person name="Kriventseva E.V."/>
            <person name="Kadowaki T."/>
            <person name="Bork P."/>
            <person name="Aranda M."/>
            <person name="Bao R."/>
            <person name="Beermann A."/>
            <person name="Berns N."/>
            <person name="Bolognesi R."/>
            <person name="Bonneton F."/>
            <person name="Bopp D."/>
            <person name="Brown S.J."/>
            <person name="Bucher G."/>
            <person name="Butts T."/>
            <person name="Chaumot A."/>
            <person name="Denell R.E."/>
            <person name="Ferrier D.E."/>
            <person name="Friedrich M."/>
            <person name="Gordon C.M."/>
            <person name="Jindra M."/>
            <person name="Klingler M."/>
            <person name="Lan Q."/>
            <person name="Lattorff H.M."/>
            <person name="Laudet V."/>
            <person name="von Levetsow C."/>
            <person name="Liu Z."/>
            <person name="Lutz R."/>
            <person name="Lynch J.A."/>
            <person name="da Fonseca R.N."/>
            <person name="Posnien N."/>
            <person name="Reuter R."/>
            <person name="Roth S."/>
            <person name="Savard J."/>
            <person name="Schinko J.B."/>
            <person name="Schmitt C."/>
            <person name="Schoppmeier M."/>
            <person name="Schroder R."/>
            <person name="Shippy T.D."/>
            <person name="Simonnet F."/>
            <person name="Marques-Souza H."/>
            <person name="Tautz D."/>
            <person name="Tomoyasu Y."/>
            <person name="Trauner J."/>
            <person name="Van der Zee M."/>
            <person name="Vervoort M."/>
            <person name="Wittkopp N."/>
            <person name="Wimmer E.A."/>
            <person name="Yang X."/>
            <person name="Jones A.K."/>
            <person name="Sattelle D.B."/>
            <person name="Ebert P.R."/>
            <person name="Nelson D."/>
            <person name="Scott J.G."/>
            <person name="Beeman R.W."/>
            <person name="Muthukrishnan S."/>
            <person name="Kramer K.J."/>
            <person name="Arakane Y."/>
            <person name="Beeman R.W."/>
            <person name="Zhu Q."/>
            <person name="Hogenkamp D."/>
            <person name="Dixit R."/>
            <person name="Oppert B."/>
            <person name="Jiang H."/>
            <person name="Zou Z."/>
            <person name="Marshall J."/>
            <person name="Elpidina E."/>
            <person name="Vinokurov K."/>
            <person name="Oppert C."/>
            <person name="Zou Z."/>
            <person name="Evans J."/>
            <person name="Lu Z."/>
            <person name="Zhao P."/>
            <person name="Sumathipala N."/>
            <person name="Altincicek B."/>
            <person name="Vilcinskas A."/>
            <person name="Williams M."/>
            <person name="Hultmark D."/>
            <person name="Hetru C."/>
            <person name="Jiang H."/>
            <person name="Grimmelikhuijzen C.J."/>
            <person name="Hauser F."/>
            <person name="Cazzamali G."/>
            <person name="Williamson M."/>
            <person name="Park Y."/>
            <person name="Li B."/>
            <person name="Tanaka Y."/>
            <person name="Predel R."/>
            <person name="Neupert S."/>
            <person name="Schachtner J."/>
            <person name="Verleyen P."/>
            <person name="Raible F."/>
            <person name="Bork P."/>
            <person name="Friedrich M."/>
            <person name="Walden K.K."/>
            <person name="Robertson H.M."/>
            <person name="Angeli S."/>
            <person name="Foret S."/>
            <person name="Bucher G."/>
            <person name="Schuetz S."/>
            <person name="Maleszka R."/>
            <person name="Wimmer E.A."/>
            <person name="Beeman R.W."/>
            <person name="Lorenzen M."/>
            <person name="Tomoyasu Y."/>
            <person name="Miller S.C."/>
            <person name="Grossmann D."/>
            <person name="Bucher G."/>
        </authorList>
    </citation>
    <scope>NUCLEOTIDE SEQUENCE [LARGE SCALE GENOMIC DNA]</scope>
    <source>
        <strain evidence="10 11">Georgia GA2</strain>
    </source>
</reference>
<dbReference type="PROSITE" id="PS50158">
    <property type="entry name" value="ZF_CCHC"/>
    <property type="match status" value="1"/>
</dbReference>
<dbReference type="FunFam" id="3.30.40.10:FF:001015">
    <property type="entry name" value="FHA domaincontaining protein"/>
    <property type="match status" value="1"/>
</dbReference>
<dbReference type="CDD" id="cd00060">
    <property type="entry name" value="FHA"/>
    <property type="match status" value="1"/>
</dbReference>
<evidence type="ECO:0000313" key="10">
    <source>
        <dbReference type="EMBL" id="EFA05001.1"/>
    </source>
</evidence>
<feature type="domain" description="CCHC-type" evidence="9">
    <location>
        <begin position="315"/>
        <end position="330"/>
    </location>
</feature>
<dbReference type="SUPFAM" id="SSF57850">
    <property type="entry name" value="RING/U-box"/>
    <property type="match status" value="1"/>
</dbReference>
<dbReference type="InterPro" id="IPR017907">
    <property type="entry name" value="Znf_RING_CS"/>
</dbReference>
<dbReference type="SMART" id="SM00343">
    <property type="entry name" value="ZnF_C2HC"/>
    <property type="match status" value="1"/>
</dbReference>
<proteinExistence type="inferred from homology"/>
<dbReference type="Pfam" id="PF00098">
    <property type="entry name" value="zf-CCHC"/>
    <property type="match status" value="1"/>
</dbReference>
<evidence type="ECO:0000256" key="1">
    <source>
        <dbReference type="ARBA" id="ARBA00005797"/>
    </source>
</evidence>
<dbReference type="GO" id="GO:0003676">
    <property type="term" value="F:nucleic acid binding"/>
    <property type="evidence" value="ECO:0007669"/>
    <property type="project" value="InterPro"/>
</dbReference>
<dbReference type="PhylomeDB" id="D2A604"/>
<evidence type="ECO:0000256" key="4">
    <source>
        <dbReference type="ARBA" id="ARBA00022771"/>
    </source>
</evidence>
<dbReference type="Pfam" id="PF13923">
    <property type="entry name" value="zf-C3HC4_2"/>
    <property type="match status" value="1"/>
</dbReference>
<dbReference type="PROSITE" id="PS00518">
    <property type="entry name" value="ZF_RING_1"/>
    <property type="match status" value="1"/>
</dbReference>
<accession>D2A604</accession>
<dbReference type="KEGG" id="tca:103313396"/>
<dbReference type="InterPro" id="IPR001878">
    <property type="entry name" value="Znf_CCHC"/>
</dbReference>
<keyword evidence="4 6" id="KW-0863">Zinc-finger</keyword>
<dbReference type="EMBL" id="KQ971345">
    <property type="protein sequence ID" value="EFA05001.1"/>
    <property type="molecule type" value="Genomic_DNA"/>
</dbReference>
<dbReference type="PANTHER" id="PTHR16079">
    <property type="entry name" value="UBIQUITIN LIGASE PROTEIN CHFR"/>
    <property type="match status" value="1"/>
</dbReference>
<dbReference type="Pfam" id="PF00498">
    <property type="entry name" value="FHA"/>
    <property type="match status" value="1"/>
</dbReference>
<dbReference type="Gene3D" id="3.30.40.10">
    <property type="entry name" value="Zinc/RING finger domain, C3HC4 (zinc finger)"/>
    <property type="match status" value="1"/>
</dbReference>
<dbReference type="eggNOG" id="KOG3872">
    <property type="taxonomic scope" value="Eukaryota"/>
</dbReference>
<dbReference type="OrthoDB" id="5330228at2759"/>
<feature type="domain" description="RING-type" evidence="8">
    <location>
        <begin position="165"/>
        <end position="203"/>
    </location>
</feature>
<keyword evidence="11" id="KW-1185">Reference proteome</keyword>
<feature type="domain" description="FHA" evidence="7">
    <location>
        <begin position="23"/>
        <end position="71"/>
    </location>
</feature>
<dbReference type="InterPro" id="IPR000253">
    <property type="entry name" value="FHA_dom"/>
</dbReference>
<dbReference type="Gene3D" id="2.60.200.20">
    <property type="match status" value="1"/>
</dbReference>
<dbReference type="InterPro" id="IPR008984">
    <property type="entry name" value="SMAD_FHA_dom_sf"/>
</dbReference>
<dbReference type="HOGENOM" id="CLU_832440_0_0_1"/>
<organism evidence="10 11">
    <name type="scientific">Tribolium castaneum</name>
    <name type="common">Red flour beetle</name>
    <dbReference type="NCBI Taxonomy" id="7070"/>
    <lineage>
        <taxon>Eukaryota</taxon>
        <taxon>Metazoa</taxon>
        <taxon>Ecdysozoa</taxon>
        <taxon>Arthropoda</taxon>
        <taxon>Hexapoda</taxon>
        <taxon>Insecta</taxon>
        <taxon>Pterygota</taxon>
        <taxon>Neoptera</taxon>
        <taxon>Endopterygota</taxon>
        <taxon>Coleoptera</taxon>
        <taxon>Polyphaga</taxon>
        <taxon>Cucujiformia</taxon>
        <taxon>Tenebrionidae</taxon>
        <taxon>Tenebrionidae incertae sedis</taxon>
        <taxon>Tribolium</taxon>
    </lineage>
</organism>
<dbReference type="InParanoid" id="D2A604"/>
<dbReference type="SUPFAM" id="SSF49879">
    <property type="entry name" value="SMAD/FHA domain"/>
    <property type="match status" value="1"/>
</dbReference>
<dbReference type="InterPro" id="IPR013083">
    <property type="entry name" value="Znf_RING/FYVE/PHD"/>
</dbReference>
<dbReference type="PROSITE" id="PS50089">
    <property type="entry name" value="ZF_RING_2"/>
    <property type="match status" value="1"/>
</dbReference>
<sequence>MEEFPKLVNSHDDSVITINNSSFSIGRSLSCDHIIESLGVSRFHCFIKKNGDRWTLFDRSTNGTIVNSTLYKFNQSTELKDGDVIKLGPDNLDFVFTCSHPPKSSESHATPLNEQDFNAIERELEVIDEALLQELEEPFAAEGAPPEAKPQPEPNSEDLDTELTCSICSELFIKAVTLNCSHTFCKFCIDRWMKNKSNCPICRKSITNIAPTLVLDNFIEKFIKTQSDDVKETRKNLIQQREEMVVNMASSSTRSPEVVDVEPGRVIEIYSDDEDYLDVEDEDSDYNYLSDDHDYDVYDCYPDRPRGRYYGGYGRCFICNQAGHWANSCPFKRL</sequence>
<name>D2A604_TRICA</name>
<dbReference type="SMART" id="SM00240">
    <property type="entry name" value="FHA"/>
    <property type="match status" value="1"/>
</dbReference>
<evidence type="ECO:0000259" key="7">
    <source>
        <dbReference type="PROSITE" id="PS50006"/>
    </source>
</evidence>
<dbReference type="SUPFAM" id="SSF57756">
    <property type="entry name" value="Retrovirus zinc finger-like domains"/>
    <property type="match status" value="1"/>
</dbReference>
<dbReference type="PROSITE" id="PS50006">
    <property type="entry name" value="FHA_DOMAIN"/>
    <property type="match status" value="1"/>
</dbReference>
<dbReference type="Proteomes" id="UP000007266">
    <property type="component" value="Linkage group 6"/>
</dbReference>
<evidence type="ECO:0000313" key="11">
    <source>
        <dbReference type="Proteomes" id="UP000007266"/>
    </source>
</evidence>
<evidence type="ECO:0000256" key="5">
    <source>
        <dbReference type="ARBA" id="ARBA00022833"/>
    </source>
</evidence>
<dbReference type="Gene3D" id="4.10.60.10">
    <property type="entry name" value="Zinc finger, CCHC-type"/>
    <property type="match status" value="1"/>
</dbReference>
<protein>
    <recommendedName>
        <fullName evidence="2">E3 ubiquitin-protein ligase CHFR</fullName>
    </recommendedName>
</protein>